<protein>
    <submittedName>
        <fullName evidence="3">RNA-binding protein</fullName>
    </submittedName>
</protein>
<reference evidence="5" key="2">
    <citation type="journal article" date="2019" name="Int. J. Syst. Evol. Microbiol.">
        <title>The Global Catalogue of Microorganisms (GCM) 10K type strain sequencing project: providing services to taxonomists for standard genome sequencing and annotation.</title>
        <authorList>
            <consortium name="The Broad Institute Genomics Platform"/>
            <consortium name="The Broad Institute Genome Sequencing Center for Infectious Disease"/>
            <person name="Wu L."/>
            <person name="Ma J."/>
        </authorList>
    </citation>
    <scope>NUCLEOTIDE SEQUENCE [LARGE SCALE GENOMIC DNA]</scope>
    <source>
        <strain evidence="5">NBRC 111146</strain>
    </source>
</reference>
<keyword evidence="5" id="KW-1185">Reference proteome</keyword>
<evidence type="ECO:0000313" key="3">
    <source>
        <dbReference type="EMBL" id="TVO31613.1"/>
    </source>
</evidence>
<evidence type="ECO:0000313" key="4">
    <source>
        <dbReference type="Proteomes" id="UP000319828"/>
    </source>
</evidence>
<dbReference type="SMART" id="SM00360">
    <property type="entry name" value="RRM"/>
    <property type="match status" value="1"/>
</dbReference>
<dbReference type="PROSITE" id="PS50102">
    <property type="entry name" value="RRM"/>
    <property type="match status" value="1"/>
</dbReference>
<dbReference type="InterPro" id="IPR000504">
    <property type="entry name" value="RRM_dom"/>
</dbReference>
<dbReference type="GO" id="GO:0003723">
    <property type="term" value="F:RNA binding"/>
    <property type="evidence" value="ECO:0007669"/>
    <property type="project" value="InterPro"/>
</dbReference>
<accession>A0A557NT69</accession>
<dbReference type="SUPFAM" id="SSF54928">
    <property type="entry name" value="RNA-binding domain, RBD"/>
    <property type="match status" value="1"/>
</dbReference>
<reference evidence="2" key="1">
    <citation type="journal article" date="2014" name="Int. J. Syst. Evol. Microbiol.">
        <title>Complete genome of a new Firmicutes species belonging to the dominant human colonic microbiota ('Ruminococcus bicirculans') reveals two chromosomes and a selective capacity to utilize plant glucans.</title>
        <authorList>
            <consortium name="NISC Comparative Sequencing Program"/>
            <person name="Wegmann U."/>
            <person name="Louis P."/>
            <person name="Goesmann A."/>
            <person name="Henrissat B."/>
            <person name="Duncan S.H."/>
            <person name="Flint H.J."/>
        </authorList>
    </citation>
    <scope>NUCLEOTIDE SEQUENCE</scope>
    <source>
        <strain evidence="2">NBRC 111146</strain>
    </source>
</reference>
<dbReference type="EMBL" id="VMKJ01000073">
    <property type="protein sequence ID" value="TVO31613.1"/>
    <property type="molecule type" value="Genomic_DNA"/>
</dbReference>
<evidence type="ECO:0000259" key="1">
    <source>
        <dbReference type="PROSITE" id="PS50102"/>
    </source>
</evidence>
<dbReference type="AlphaFoldDB" id="A0A557NT69"/>
<organism evidence="3 4">
    <name type="scientific">Vibrio algivorus</name>
    <dbReference type="NCBI Taxonomy" id="1667024"/>
    <lineage>
        <taxon>Bacteria</taxon>
        <taxon>Pseudomonadati</taxon>
        <taxon>Pseudomonadota</taxon>
        <taxon>Gammaproteobacteria</taxon>
        <taxon>Vibrionales</taxon>
        <taxon>Vibrionaceae</taxon>
        <taxon>Vibrio</taxon>
    </lineage>
</organism>
<reference evidence="2" key="4">
    <citation type="submission" date="2023-01" db="EMBL/GenBank/DDBJ databases">
        <title>Draft genome sequence of Vibrio algivorus strain NBRC 111146.</title>
        <authorList>
            <person name="Sun Q."/>
            <person name="Mori K."/>
        </authorList>
    </citation>
    <scope>NUCLEOTIDE SEQUENCE</scope>
    <source>
        <strain evidence="2">NBRC 111146</strain>
    </source>
</reference>
<name>A0A557NT69_9VIBR</name>
<proteinExistence type="predicted"/>
<reference evidence="3 4" key="3">
    <citation type="submission" date="2019-07" db="EMBL/GenBank/DDBJ databases">
        <title>The draft genome sequence of Vibrio algivorus M1486.</title>
        <authorList>
            <person name="Meng X."/>
        </authorList>
    </citation>
    <scope>NUCLEOTIDE SEQUENCE [LARGE SCALE GENOMIC DNA]</scope>
    <source>
        <strain evidence="3 4">M1486</strain>
    </source>
</reference>
<feature type="domain" description="RRM" evidence="1">
    <location>
        <begin position="62"/>
        <end position="139"/>
    </location>
</feature>
<dbReference type="PANTHER" id="PTHR15241:SF304">
    <property type="entry name" value="RRM DOMAIN-CONTAINING PROTEIN"/>
    <property type="match status" value="1"/>
</dbReference>
<dbReference type="InterPro" id="IPR012677">
    <property type="entry name" value="Nucleotide-bd_a/b_plait_sf"/>
</dbReference>
<dbReference type="Proteomes" id="UP001157156">
    <property type="component" value="Unassembled WGS sequence"/>
</dbReference>
<dbReference type="EMBL" id="BSPV01000002">
    <property type="protein sequence ID" value="GLT13246.1"/>
    <property type="molecule type" value="Genomic_DNA"/>
</dbReference>
<gene>
    <name evidence="3" type="ORF">FOF44_17905</name>
    <name evidence="2" type="ORF">GCM10007931_02200</name>
</gene>
<dbReference type="InterPro" id="IPR035979">
    <property type="entry name" value="RBD_domain_sf"/>
</dbReference>
<dbReference type="PANTHER" id="PTHR15241">
    <property type="entry name" value="TRANSFORMER-2-RELATED"/>
    <property type="match status" value="1"/>
</dbReference>
<sequence>MNSKKSTILVIALAVLGTIIFSLDVIPAWGSFLIGVVATFFITSTSSSSTQSQSSSEKASTQTLYVGNLPYKANESNVRQLFSEYGEVFAVRLMKDKRTGKRRGFGFVVVAESDTDSVISSLNEKDYMQRTLKVRVANDPKHPETGESQQD</sequence>
<comment type="caution">
    <text evidence="3">The sequence shown here is derived from an EMBL/GenBank/DDBJ whole genome shotgun (WGS) entry which is preliminary data.</text>
</comment>
<dbReference type="RefSeq" id="WP_089125054.1">
    <property type="nucleotide sequence ID" value="NZ_BSPV01000002.1"/>
</dbReference>
<dbReference type="OrthoDB" id="9798855at2"/>
<evidence type="ECO:0000313" key="2">
    <source>
        <dbReference type="EMBL" id="GLT13246.1"/>
    </source>
</evidence>
<dbReference type="Gene3D" id="3.30.70.330">
    <property type="match status" value="1"/>
</dbReference>
<dbReference type="Pfam" id="PF00076">
    <property type="entry name" value="RRM_1"/>
    <property type="match status" value="1"/>
</dbReference>
<evidence type="ECO:0000313" key="5">
    <source>
        <dbReference type="Proteomes" id="UP001157156"/>
    </source>
</evidence>
<dbReference type="Proteomes" id="UP000319828">
    <property type="component" value="Unassembled WGS sequence"/>
</dbReference>